<sequence>MPASTRADSEATEGEADEGRLSHLLGGLLIELGRKVQRAGIEGVRILSAEEVDAIRLNWFRMGWEERARADDPAAVHRAAGTATAREQPHPVSHPADTDTRYAVTPMRLVPFLQHTRDPVPEPRAPGKSAARPQPAVRAREGGEHDRMPHWPHP</sequence>
<organism evidence="2 3">
    <name type="scientific">Streptomyces chiangmaiensis</name>
    <dbReference type="NCBI Taxonomy" id="766497"/>
    <lineage>
        <taxon>Bacteria</taxon>
        <taxon>Bacillati</taxon>
        <taxon>Actinomycetota</taxon>
        <taxon>Actinomycetes</taxon>
        <taxon>Kitasatosporales</taxon>
        <taxon>Streptomycetaceae</taxon>
        <taxon>Streptomyces</taxon>
    </lineage>
</organism>
<proteinExistence type="predicted"/>
<evidence type="ECO:0000256" key="1">
    <source>
        <dbReference type="SAM" id="MobiDB-lite"/>
    </source>
</evidence>
<evidence type="ECO:0000313" key="2">
    <source>
        <dbReference type="EMBL" id="MED7822958.1"/>
    </source>
</evidence>
<name>A0ABU7FFW9_9ACTN</name>
<evidence type="ECO:0000313" key="3">
    <source>
        <dbReference type="Proteomes" id="UP001333996"/>
    </source>
</evidence>
<feature type="region of interest" description="Disordered" evidence="1">
    <location>
        <begin position="70"/>
        <end position="101"/>
    </location>
</feature>
<keyword evidence="3" id="KW-1185">Reference proteome</keyword>
<feature type="region of interest" description="Disordered" evidence="1">
    <location>
        <begin position="114"/>
        <end position="154"/>
    </location>
</feature>
<gene>
    <name evidence="2" type="ORF">VXC91_13450</name>
</gene>
<dbReference type="EMBL" id="JAYWVC010000033">
    <property type="protein sequence ID" value="MED7822958.1"/>
    <property type="molecule type" value="Genomic_DNA"/>
</dbReference>
<accession>A0ABU7FFW9</accession>
<feature type="compositionally biased region" description="Basic and acidic residues" evidence="1">
    <location>
        <begin position="138"/>
        <end position="154"/>
    </location>
</feature>
<protein>
    <submittedName>
        <fullName evidence="2">Uncharacterized protein</fullName>
    </submittedName>
</protein>
<comment type="caution">
    <text evidence="2">The sequence shown here is derived from an EMBL/GenBank/DDBJ whole genome shotgun (WGS) entry which is preliminary data.</text>
</comment>
<feature type="compositionally biased region" description="Low complexity" evidence="1">
    <location>
        <begin position="76"/>
        <end position="86"/>
    </location>
</feature>
<dbReference type="RefSeq" id="WP_329507383.1">
    <property type="nucleotide sequence ID" value="NZ_BAAAYZ010000019.1"/>
</dbReference>
<reference evidence="2" key="1">
    <citation type="submission" date="2024-01" db="EMBL/GenBank/DDBJ databases">
        <title>First draft genome sequence data of TA4-1, the type strain of Gram-positive actinobacterium Streptomyces chiangmaiensis.</title>
        <authorList>
            <person name="Yasawong M."/>
            <person name="Nantapong N."/>
        </authorList>
    </citation>
    <scope>NUCLEOTIDE SEQUENCE</scope>
    <source>
        <strain evidence="2">TA4-1</strain>
    </source>
</reference>
<dbReference type="Proteomes" id="UP001333996">
    <property type="component" value="Unassembled WGS sequence"/>
</dbReference>